<evidence type="ECO:0000313" key="2">
    <source>
        <dbReference type="Proteomes" id="UP000663824"/>
    </source>
</evidence>
<gene>
    <name evidence="1" type="ORF">MBJ925_LOCUS15232</name>
</gene>
<accession>A0A816QLS9</accession>
<name>A0A816QLS9_9BILA</name>
<dbReference type="Proteomes" id="UP000663824">
    <property type="component" value="Unassembled WGS sequence"/>
</dbReference>
<comment type="caution">
    <text evidence="1">The sequence shown here is derived from an EMBL/GenBank/DDBJ whole genome shotgun (WGS) entry which is preliminary data.</text>
</comment>
<reference evidence="1" key="1">
    <citation type="submission" date="2021-02" db="EMBL/GenBank/DDBJ databases">
        <authorList>
            <person name="Nowell W R."/>
        </authorList>
    </citation>
    <scope>NUCLEOTIDE SEQUENCE</scope>
</reference>
<proteinExistence type="predicted"/>
<dbReference type="EMBL" id="CAJNRE010007122">
    <property type="protein sequence ID" value="CAF2062694.1"/>
    <property type="molecule type" value="Genomic_DNA"/>
</dbReference>
<organism evidence="1 2">
    <name type="scientific">Rotaria magnacalcarata</name>
    <dbReference type="NCBI Taxonomy" id="392030"/>
    <lineage>
        <taxon>Eukaryota</taxon>
        <taxon>Metazoa</taxon>
        <taxon>Spiralia</taxon>
        <taxon>Gnathifera</taxon>
        <taxon>Rotifera</taxon>
        <taxon>Eurotatoria</taxon>
        <taxon>Bdelloidea</taxon>
        <taxon>Philodinida</taxon>
        <taxon>Philodinidae</taxon>
        <taxon>Rotaria</taxon>
    </lineage>
</organism>
<evidence type="ECO:0000313" key="1">
    <source>
        <dbReference type="EMBL" id="CAF2062694.1"/>
    </source>
</evidence>
<sequence>MVYLEEGPAHFIYHLRSHPYNLCDRYRSIRHSGFRDQHRQIQVKISIIDVSSRQHALFVADVSSVSQCSNYTLDTDASRLATYSATTSSCDSTVFSTALWVRFTGGGATRLATSATLSNRCGTYYTGWLVSPLPSTSGTTVSSVVCFSWSTNICNWVTTISVTNCNAFYVFQLPSPPVGCNSRYCTE</sequence>
<protein>
    <submittedName>
        <fullName evidence="1">Uncharacterized protein</fullName>
    </submittedName>
</protein>
<dbReference type="AlphaFoldDB" id="A0A816QLS9"/>